<dbReference type="PROSITE" id="PS50075">
    <property type="entry name" value="CARRIER"/>
    <property type="match status" value="1"/>
</dbReference>
<evidence type="ECO:0000256" key="4">
    <source>
        <dbReference type="ARBA" id="ARBA00022857"/>
    </source>
</evidence>
<dbReference type="SMART" id="SM00825">
    <property type="entry name" value="PKS_KS"/>
    <property type="match status" value="1"/>
</dbReference>
<dbReference type="InterPro" id="IPR011032">
    <property type="entry name" value="GroES-like_sf"/>
</dbReference>
<comment type="caution">
    <text evidence="11">The sequence shown here is derived from an EMBL/GenBank/DDBJ whole genome shotgun (WGS) entry which is preliminary data.</text>
</comment>
<dbReference type="InterPro" id="IPR032821">
    <property type="entry name" value="PKS_assoc"/>
</dbReference>
<keyword evidence="12" id="KW-1185">Reference proteome</keyword>
<dbReference type="SMART" id="SM00827">
    <property type="entry name" value="PKS_AT"/>
    <property type="match status" value="1"/>
</dbReference>
<accession>A0ABT0Q5M0</accession>
<dbReference type="InterPro" id="IPR050091">
    <property type="entry name" value="PKS_NRPS_Biosynth_Enz"/>
</dbReference>
<dbReference type="InterPro" id="IPR001227">
    <property type="entry name" value="Ac_transferase_dom_sf"/>
</dbReference>
<dbReference type="InterPro" id="IPR049552">
    <property type="entry name" value="PKS_DH_N"/>
</dbReference>
<sequence>MKRSEQLLSGLSALKLTSLAREMRGRAAPVLQADPIAIVGMACRVPGASSPGEFWTLLKEKRDATTEIPGNRWDVDKWYDPEISTPGKSITRRGGFIDQIDHFDADYFGILAREADAMDPQQRIFLECAVEALDDAGQRVQDLRGSRTGVFVASYHSDYQTLAYRDISAVDLRTLTGSVHSVVPNRLSHFLDLRGPSISIDTACSSSLVALHTACQSLRLGESDLALSGGISLMITPDLMVSLSKVGFMAPDGRSKAFDKSADGFGRGEGCGVLALKRMSDAIADGDRIHAIIRGSAVNQDGESTLLTAPNGPAQEALISEALEAAQVSPQSISFVEAHGTGTELGDPIEVEAIASTIGHDEDGTDPCYLGTCKANLGHLEAAAGVVGVIKSVLVLVNGEIPGQPCFETLSPHISLDGTRLIIPRETTPLRLDTPLRAGVSGFGVGGTNAHVVLENAPDLVGLTSSDTRGNDPVILPLTGQSPESLTTSLNAWAAFLGETHESLQDISFTAAQRRTHHSYRLAVHGKTKAELTEKLVQASRYGSIPETVPKGKLAFVFCGQGAQWVGMGRELAESSPAFLQALELCEATLQPHWQHSLLEEIHRPEETSRLAQTEIAQPVLFAVQFALAEMWKARGIEPQAVVGHSVGEIAALTVAGALDLDTAARIVCHRARLMQRADGSGAMASVDLSAEVAKEFLPIAPDDLSIAAMNAPETCVFSGTVDAVSKLETTLVKRGIAMHRLPVRYAFHNAQMDALLPELRTELADVRGAEPRMAAYSTVTGDRLASPVGVEHFCDNVRQPVRFAEAVATMSQDGIDCFLEIGPHPVLAAAIHASTASDQSTSIATLRRGQPEGDTVAAATASLFGCAVTPDWNAFQPEGRVVSLPPYAWNHQRHWLPQSQTQKAADQVQASIHPLLSGRQHIASQAIDVFDGNLDGAWDWLSEHRVFGQVLMPGTAILEALIAAASAVFGPAIEILDFAIGAPLVLDPKSETKWQISVQRKPDGGSSLKWHSWDGQCWRETATAETTATSTTFARELHKDWSGASHQPEGQNYTRSGLDLGPAFQRLRDVTTTERTGTALLADGDGPEGFSISPFILDAGFQLASVVVDGCIDNPELAAFLPVGVKTFRVSGSDTRPKSVEVRLGNRSANAFSADISFFDSTGAACAQIDGAEFLRADNNGSLSQLQVGSYREIWELAPELPEVNQADDNWLIVNLGGDRTQLAIIADLLTTSEGKVTLACFDSSETAGVGGLLNLDPTDENAIHSFLEPLRTTPGGLAHIILCCGSGQWDTAPGGCTGVRQPEGVIAVLNLTKAVLSALPDAPPRITIVTRGAVAAAAHDLGNPDCASITGLMSTLALEHPELRPRVIDLELLGDADLPVAELLADAPRLVARRGADRLRPRLVRSGHDALDHVRLERTGENTAVSVALGPIPPHTLAEGQVRLAMRASGVNFRDVLSALGMYPGAPVPLGAEGVGEVSEIGPGVSGFEVGQRVMGLIPWAHGTEAVAPASVLVPVPDNLSDARAAATPVAFLTAAYGLYELASLKEGSTILIHAAAGGVGMAAVKLARKIGATIFATAGSDRKRKYLREMGITNVFSSRDLTFAAQIRDLTGNRGVDVVLNSLADDFITESLKLTTAGGVFLELGKRDILSQQDAQGMRPDVRYHAFDLGEEALKNTGLVQRLIGPVLDGFADGSLEPLPVHNFALTEAAAAFRHMAQARHLGKIVLSNSHPDFEIDPDASYWITGGTGAIGLDAAHWLIGGGARKIVLSSRSGANKNIPEIENLRETGADIVVINADAADRGAMTEALGQAQKLGPLKGVVHAAGSLRDAAFTRQTAQDVSEVFGGKVAGAHILDELTLNLELDFFLTFSGAGLVLGSPGQSVYSAANAALDALMRRRRARGLPATCMSLGPWDGAGMSEELRQAGRDPWADRGVLPIKPENGFAEAERLITSGCPWSMVANIDWQRFTSTAPSNLDRDYFDTFVAPDAGKTAGPRRSAESAKSTIDALRSIPPRDRYNALLGLLTDLAKSTIGLTPTTVVPPQSALKDVGLDSLMAVEFRNTLVRVGGRPLPVTLLFDHPTLDRLVSRLAGIWELEIVPASPEHVSAPASETSDLADISDEEALALLQAELDGRAPK</sequence>
<dbReference type="Pfam" id="PF16197">
    <property type="entry name" value="KAsynt_C_assoc"/>
    <property type="match status" value="1"/>
</dbReference>
<dbReference type="CDD" id="cd05195">
    <property type="entry name" value="enoyl_red"/>
    <property type="match status" value="1"/>
</dbReference>
<dbReference type="InterPro" id="IPR014043">
    <property type="entry name" value="Acyl_transferase_dom"/>
</dbReference>
<evidence type="ECO:0000259" key="10">
    <source>
        <dbReference type="PROSITE" id="PS52019"/>
    </source>
</evidence>
<dbReference type="Pfam" id="PF08240">
    <property type="entry name" value="ADH_N"/>
    <property type="match status" value="1"/>
</dbReference>
<dbReference type="Gene3D" id="3.40.50.720">
    <property type="entry name" value="NAD(P)-binding Rossmann-like Domain"/>
    <property type="match status" value="3"/>
</dbReference>
<feature type="region of interest" description="C-terminal hotdog fold" evidence="7">
    <location>
        <begin position="1045"/>
        <end position="1184"/>
    </location>
</feature>
<keyword evidence="4" id="KW-0521">NADP</keyword>
<evidence type="ECO:0000313" key="12">
    <source>
        <dbReference type="Proteomes" id="UP001203880"/>
    </source>
</evidence>
<dbReference type="Gene3D" id="3.40.47.10">
    <property type="match status" value="1"/>
</dbReference>
<dbReference type="Pfam" id="PF02801">
    <property type="entry name" value="Ketoacyl-synt_C"/>
    <property type="match status" value="1"/>
</dbReference>
<dbReference type="SUPFAM" id="SSF51735">
    <property type="entry name" value="NAD(P)-binding Rossmann-fold domains"/>
    <property type="match status" value="3"/>
</dbReference>
<evidence type="ECO:0000256" key="3">
    <source>
        <dbReference type="ARBA" id="ARBA00022679"/>
    </source>
</evidence>
<dbReference type="Gene3D" id="3.90.180.10">
    <property type="entry name" value="Medium-chain alcohol dehydrogenases, catalytic domain"/>
    <property type="match status" value="1"/>
</dbReference>
<dbReference type="SUPFAM" id="SSF52151">
    <property type="entry name" value="FabD/lysophospholipase-like"/>
    <property type="match status" value="1"/>
</dbReference>
<dbReference type="Gene3D" id="3.30.70.3290">
    <property type="match status" value="1"/>
</dbReference>
<dbReference type="SUPFAM" id="SSF50129">
    <property type="entry name" value="GroES-like"/>
    <property type="match status" value="1"/>
</dbReference>
<keyword evidence="6" id="KW-0012">Acyltransferase</keyword>
<dbReference type="InterPro" id="IPR049900">
    <property type="entry name" value="PKS_mFAS_DH"/>
</dbReference>
<feature type="region of interest" description="N-terminal hotdog fold" evidence="7">
    <location>
        <begin position="914"/>
        <end position="1034"/>
    </location>
</feature>
<evidence type="ECO:0000259" key="9">
    <source>
        <dbReference type="PROSITE" id="PS52004"/>
    </source>
</evidence>
<dbReference type="PANTHER" id="PTHR43775">
    <property type="entry name" value="FATTY ACID SYNTHASE"/>
    <property type="match status" value="1"/>
</dbReference>
<dbReference type="Pfam" id="PF08659">
    <property type="entry name" value="KR"/>
    <property type="match status" value="1"/>
</dbReference>
<dbReference type="EMBL" id="JAMFMB010000023">
    <property type="protein sequence ID" value="MCL6285138.1"/>
    <property type="molecule type" value="Genomic_DNA"/>
</dbReference>
<dbReference type="Gene3D" id="1.10.1200.10">
    <property type="entry name" value="ACP-like"/>
    <property type="match status" value="1"/>
</dbReference>
<dbReference type="Proteomes" id="UP001203880">
    <property type="component" value="Unassembled WGS sequence"/>
</dbReference>
<evidence type="ECO:0000313" key="11">
    <source>
        <dbReference type="EMBL" id="MCL6285138.1"/>
    </source>
</evidence>
<dbReference type="PANTHER" id="PTHR43775:SF37">
    <property type="entry name" value="SI:DKEY-61P9.11"/>
    <property type="match status" value="1"/>
</dbReference>
<dbReference type="RefSeq" id="WP_249711635.1">
    <property type="nucleotide sequence ID" value="NZ_JAMFMB010000023.1"/>
</dbReference>
<dbReference type="InterPro" id="IPR013968">
    <property type="entry name" value="PKS_KR"/>
</dbReference>
<dbReference type="SUPFAM" id="SSF53901">
    <property type="entry name" value="Thiolase-like"/>
    <property type="match status" value="1"/>
</dbReference>
<name>A0ABT0Q5M0_9RHOB</name>
<keyword evidence="3" id="KW-0808">Transferase</keyword>
<proteinExistence type="predicted"/>
<dbReference type="SUPFAM" id="SSF47336">
    <property type="entry name" value="ACP-like"/>
    <property type="match status" value="1"/>
</dbReference>
<gene>
    <name evidence="11" type="ORF">M3P21_16535</name>
</gene>
<keyword evidence="5" id="KW-0511">Multifunctional enzyme</keyword>
<dbReference type="Pfam" id="PF00107">
    <property type="entry name" value="ADH_zinc_N"/>
    <property type="match status" value="1"/>
</dbReference>
<keyword evidence="2" id="KW-0597">Phosphoprotein</keyword>
<dbReference type="PROSITE" id="PS00606">
    <property type="entry name" value="KS3_1"/>
    <property type="match status" value="1"/>
</dbReference>
<evidence type="ECO:0000256" key="7">
    <source>
        <dbReference type="PROSITE-ProRule" id="PRU01363"/>
    </source>
</evidence>
<dbReference type="InterPro" id="IPR014031">
    <property type="entry name" value="Ketoacyl_synth_C"/>
</dbReference>
<dbReference type="SMART" id="SM00829">
    <property type="entry name" value="PKS_ER"/>
    <property type="match status" value="1"/>
</dbReference>
<dbReference type="InterPro" id="IPR042104">
    <property type="entry name" value="PKS_dehydratase_sf"/>
</dbReference>
<feature type="active site" description="Proton donor; for dehydratase activity" evidence="7">
    <location>
        <position position="1099"/>
    </location>
</feature>
<dbReference type="InterPro" id="IPR009081">
    <property type="entry name" value="PP-bd_ACP"/>
</dbReference>
<dbReference type="SUPFAM" id="SSF55048">
    <property type="entry name" value="Probable ACP-binding domain of malonyl-CoA ACP transacylase"/>
    <property type="match status" value="1"/>
</dbReference>
<evidence type="ECO:0000259" key="8">
    <source>
        <dbReference type="PROSITE" id="PS50075"/>
    </source>
</evidence>
<evidence type="ECO:0000256" key="6">
    <source>
        <dbReference type="ARBA" id="ARBA00023315"/>
    </source>
</evidence>
<feature type="domain" description="PKS/mFAS DH" evidence="10">
    <location>
        <begin position="914"/>
        <end position="1184"/>
    </location>
</feature>
<dbReference type="InterPro" id="IPR016039">
    <property type="entry name" value="Thiolase-like"/>
</dbReference>
<dbReference type="SMART" id="SM00823">
    <property type="entry name" value="PKS_PP"/>
    <property type="match status" value="1"/>
</dbReference>
<dbReference type="InterPro" id="IPR020806">
    <property type="entry name" value="PKS_PP-bd"/>
</dbReference>
<feature type="active site" description="Proton acceptor; for dehydratase activity" evidence="7">
    <location>
        <position position="945"/>
    </location>
</feature>
<feature type="domain" description="Carrier" evidence="8">
    <location>
        <begin position="2023"/>
        <end position="2098"/>
    </location>
</feature>
<dbReference type="CDD" id="cd00833">
    <property type="entry name" value="PKS"/>
    <property type="match status" value="1"/>
</dbReference>
<evidence type="ECO:0000256" key="1">
    <source>
        <dbReference type="ARBA" id="ARBA00022450"/>
    </source>
</evidence>
<dbReference type="InterPro" id="IPR013149">
    <property type="entry name" value="ADH-like_C"/>
</dbReference>
<dbReference type="Pfam" id="PF00109">
    <property type="entry name" value="ketoacyl-synt"/>
    <property type="match status" value="1"/>
</dbReference>
<dbReference type="SMART" id="SM00822">
    <property type="entry name" value="PKS_KR"/>
    <property type="match status" value="1"/>
</dbReference>
<dbReference type="InterPro" id="IPR036736">
    <property type="entry name" value="ACP-like_sf"/>
</dbReference>
<dbReference type="PROSITE" id="PS52019">
    <property type="entry name" value="PKS_MFAS_DH"/>
    <property type="match status" value="1"/>
</dbReference>
<dbReference type="InterPro" id="IPR016036">
    <property type="entry name" value="Malonyl_transacylase_ACP-bd"/>
</dbReference>
<dbReference type="InterPro" id="IPR016035">
    <property type="entry name" value="Acyl_Trfase/lysoPLipase"/>
</dbReference>
<reference evidence="11" key="1">
    <citation type="submission" date="2022-05" db="EMBL/GenBank/DDBJ databases">
        <authorList>
            <person name="Park J.-S."/>
        </authorList>
    </citation>
    <scope>NUCLEOTIDE SEQUENCE</scope>
    <source>
        <strain evidence="11">2012CJ41-6</strain>
    </source>
</reference>
<feature type="domain" description="Ketosynthase family 3 (KS3)" evidence="9">
    <location>
        <begin position="33"/>
        <end position="456"/>
    </location>
</feature>
<evidence type="ECO:0000256" key="2">
    <source>
        <dbReference type="ARBA" id="ARBA00022553"/>
    </source>
</evidence>
<dbReference type="InterPro" id="IPR020807">
    <property type="entry name" value="PKS_DH"/>
</dbReference>
<dbReference type="Pfam" id="PF00698">
    <property type="entry name" value="Acyl_transf_1"/>
    <property type="match status" value="1"/>
</dbReference>
<organism evidence="11 12">
    <name type="scientific">Ruegeria spongiae</name>
    <dbReference type="NCBI Taxonomy" id="2942209"/>
    <lineage>
        <taxon>Bacteria</taxon>
        <taxon>Pseudomonadati</taxon>
        <taxon>Pseudomonadota</taxon>
        <taxon>Alphaproteobacteria</taxon>
        <taxon>Rhodobacterales</taxon>
        <taxon>Roseobacteraceae</taxon>
        <taxon>Ruegeria</taxon>
    </lineage>
</organism>
<dbReference type="InterPro" id="IPR014030">
    <property type="entry name" value="Ketoacyl_synth_N"/>
</dbReference>
<dbReference type="SMART" id="SM00826">
    <property type="entry name" value="PKS_DH"/>
    <property type="match status" value="1"/>
</dbReference>
<dbReference type="PROSITE" id="PS52004">
    <property type="entry name" value="KS3_2"/>
    <property type="match status" value="1"/>
</dbReference>
<keyword evidence="1" id="KW-0596">Phosphopantetheine</keyword>
<protein>
    <submittedName>
        <fullName evidence="11">SDR family NAD(P)-dependent oxidoreductase</fullName>
    </submittedName>
</protein>
<dbReference type="InterPro" id="IPR020841">
    <property type="entry name" value="PKS_Beta-ketoAc_synthase_dom"/>
</dbReference>
<dbReference type="Pfam" id="PF00550">
    <property type="entry name" value="PP-binding"/>
    <property type="match status" value="1"/>
</dbReference>
<dbReference type="Gene3D" id="3.10.129.110">
    <property type="entry name" value="Polyketide synthase dehydratase"/>
    <property type="match status" value="1"/>
</dbReference>
<dbReference type="InterPro" id="IPR049551">
    <property type="entry name" value="PKS_DH_C"/>
</dbReference>
<evidence type="ECO:0000256" key="5">
    <source>
        <dbReference type="ARBA" id="ARBA00023268"/>
    </source>
</evidence>
<dbReference type="InterPro" id="IPR018201">
    <property type="entry name" value="Ketoacyl_synth_AS"/>
</dbReference>
<dbReference type="InterPro" id="IPR057326">
    <property type="entry name" value="KR_dom"/>
</dbReference>
<dbReference type="Pfam" id="PF14765">
    <property type="entry name" value="PS-DH"/>
    <property type="match status" value="1"/>
</dbReference>
<dbReference type="Pfam" id="PF21089">
    <property type="entry name" value="PKS_DH_N"/>
    <property type="match status" value="1"/>
</dbReference>
<dbReference type="InterPro" id="IPR020843">
    <property type="entry name" value="ER"/>
</dbReference>
<dbReference type="InterPro" id="IPR036291">
    <property type="entry name" value="NAD(P)-bd_dom_sf"/>
</dbReference>
<dbReference type="Gene3D" id="3.40.366.10">
    <property type="entry name" value="Malonyl-Coenzyme A Acyl Carrier Protein, domain 2"/>
    <property type="match status" value="1"/>
</dbReference>
<dbReference type="InterPro" id="IPR013154">
    <property type="entry name" value="ADH-like_N"/>
</dbReference>